<dbReference type="SUPFAM" id="SSF55298">
    <property type="entry name" value="YjgF-like"/>
    <property type="match status" value="1"/>
</dbReference>
<organism evidence="2 3">
    <name type="scientific">Aeromicrobium phragmitis</name>
    <dbReference type="NCBI Taxonomy" id="2478914"/>
    <lineage>
        <taxon>Bacteria</taxon>
        <taxon>Bacillati</taxon>
        <taxon>Actinomycetota</taxon>
        <taxon>Actinomycetes</taxon>
        <taxon>Propionibacteriales</taxon>
        <taxon>Nocardioidaceae</taxon>
        <taxon>Aeromicrobium</taxon>
    </lineage>
</organism>
<evidence type="ECO:0000313" key="3">
    <source>
        <dbReference type="Proteomes" id="UP000282515"/>
    </source>
</evidence>
<dbReference type="GO" id="GO:0005829">
    <property type="term" value="C:cytosol"/>
    <property type="evidence" value="ECO:0007669"/>
    <property type="project" value="TreeGrafter"/>
</dbReference>
<dbReference type="PANTHER" id="PTHR11803:SF58">
    <property type="entry name" value="PROTEIN HMF1-RELATED"/>
    <property type="match status" value="1"/>
</dbReference>
<dbReference type="PANTHER" id="PTHR11803">
    <property type="entry name" value="2-IMINOBUTANOATE/2-IMINOPROPANOATE DEAMINASE RIDA"/>
    <property type="match status" value="1"/>
</dbReference>
<dbReference type="InterPro" id="IPR035959">
    <property type="entry name" value="RutC-like_sf"/>
</dbReference>
<protein>
    <submittedName>
        <fullName evidence="2">RidA family protein</fullName>
    </submittedName>
</protein>
<accession>A0A3L8PLY4</accession>
<evidence type="ECO:0000313" key="2">
    <source>
        <dbReference type="EMBL" id="RLV56361.1"/>
    </source>
</evidence>
<comment type="similarity">
    <text evidence="1">Belongs to the RutC family.</text>
</comment>
<proteinExistence type="inferred from homology"/>
<dbReference type="CDD" id="cd00448">
    <property type="entry name" value="YjgF_YER057c_UK114_family"/>
    <property type="match status" value="1"/>
</dbReference>
<dbReference type="AlphaFoldDB" id="A0A3L8PLY4"/>
<dbReference type="RefSeq" id="WP_121794019.1">
    <property type="nucleotide sequence ID" value="NZ_RDBF01000004.1"/>
</dbReference>
<dbReference type="Pfam" id="PF01042">
    <property type="entry name" value="Ribonuc_L-PSP"/>
    <property type="match status" value="1"/>
</dbReference>
<dbReference type="GO" id="GO:0019239">
    <property type="term" value="F:deaminase activity"/>
    <property type="evidence" value="ECO:0007669"/>
    <property type="project" value="TreeGrafter"/>
</dbReference>
<name>A0A3L8PLY4_9ACTN</name>
<reference evidence="2 3" key="1">
    <citation type="submission" date="2018-10" db="EMBL/GenBank/DDBJ databases">
        <title>Aeromicrobium sp. 9W16Y-2 whole genome shotgun sequence.</title>
        <authorList>
            <person name="Li F."/>
        </authorList>
    </citation>
    <scope>NUCLEOTIDE SEQUENCE [LARGE SCALE GENOMIC DNA]</scope>
    <source>
        <strain evidence="2 3">9W16Y-2</strain>
    </source>
</reference>
<comment type="caution">
    <text evidence="2">The sequence shown here is derived from an EMBL/GenBank/DDBJ whole genome shotgun (WGS) entry which is preliminary data.</text>
</comment>
<dbReference type="EMBL" id="RDBF01000004">
    <property type="protein sequence ID" value="RLV56361.1"/>
    <property type="molecule type" value="Genomic_DNA"/>
</dbReference>
<keyword evidence="3" id="KW-1185">Reference proteome</keyword>
<sequence>MSRVAGIFEGPVDIPGPLSPSVRIDRLVAVSGQCGYLPGRRLVEGIEEQTRVALQNLQRALDAFGCALDDVLAVTVYLVDRQDLAPMNRVYQEFFDETPQPARTTVYAGLGVGVLVEIDCLAVVPVAS</sequence>
<dbReference type="OrthoDB" id="3212792at2"/>
<dbReference type="InterPro" id="IPR006175">
    <property type="entry name" value="YjgF/YER057c/UK114"/>
</dbReference>
<gene>
    <name evidence="2" type="ORF">D9V41_07275</name>
</gene>
<dbReference type="Proteomes" id="UP000282515">
    <property type="component" value="Unassembled WGS sequence"/>
</dbReference>
<dbReference type="Gene3D" id="3.30.1330.40">
    <property type="entry name" value="RutC-like"/>
    <property type="match status" value="1"/>
</dbReference>
<evidence type="ECO:0000256" key="1">
    <source>
        <dbReference type="ARBA" id="ARBA00010552"/>
    </source>
</evidence>